<keyword evidence="5 7" id="KW-0175">Coiled coil</keyword>
<evidence type="ECO:0000256" key="6">
    <source>
        <dbReference type="PROSITE-ProRule" id="PRU01371"/>
    </source>
</evidence>
<evidence type="ECO:0000256" key="8">
    <source>
        <dbReference type="SAM" id="MobiDB-lite"/>
    </source>
</evidence>
<reference evidence="11" key="1">
    <citation type="submission" date="2018-06" db="EMBL/GenBank/DDBJ databases">
        <title>Genome assembly of Danube salmon.</title>
        <authorList>
            <person name="Macqueen D.J."/>
            <person name="Gundappa M.K."/>
        </authorList>
    </citation>
    <scope>NUCLEOTIDE SEQUENCE [LARGE SCALE GENOMIC DNA]</scope>
</reference>
<evidence type="ECO:0000256" key="2">
    <source>
        <dbReference type="ARBA" id="ARBA00022723"/>
    </source>
</evidence>
<feature type="compositionally biased region" description="Polar residues" evidence="8">
    <location>
        <begin position="64"/>
        <end position="87"/>
    </location>
</feature>
<accession>A0A4W5MWS5</accession>
<dbReference type="Gene3D" id="3.30.160.60">
    <property type="entry name" value="Classic Zinc Finger"/>
    <property type="match status" value="1"/>
</dbReference>
<evidence type="ECO:0000256" key="7">
    <source>
        <dbReference type="SAM" id="Coils"/>
    </source>
</evidence>
<protein>
    <recommendedName>
        <fullName evidence="9">C2HC/C3H-type domain-containing protein</fullName>
    </recommendedName>
</protein>
<keyword evidence="3 6" id="KW-0863">Zinc-finger</keyword>
<evidence type="ECO:0000256" key="4">
    <source>
        <dbReference type="ARBA" id="ARBA00022833"/>
    </source>
</evidence>
<feature type="coiled-coil region" evidence="7">
    <location>
        <begin position="292"/>
        <end position="323"/>
    </location>
</feature>
<dbReference type="Ensembl" id="ENSHHUT00000043931.1">
    <property type="protein sequence ID" value="ENSHHUP00000042323.1"/>
    <property type="gene ID" value="ENSHHUG00000026078.1"/>
</dbReference>
<feature type="region of interest" description="Disordered" evidence="8">
    <location>
        <begin position="34"/>
        <end position="87"/>
    </location>
</feature>
<proteinExistence type="inferred from homology"/>
<name>A0A4W5MWS5_9TELE</name>
<feature type="compositionally biased region" description="Basic and acidic residues" evidence="8">
    <location>
        <begin position="50"/>
        <end position="62"/>
    </location>
</feature>
<dbReference type="PANTHER" id="PTHR14649:SF1">
    <property type="entry name" value="ZINC FINGER C2HC DOMAIN-CONTAINING PROTEIN 1C"/>
    <property type="match status" value="1"/>
</dbReference>
<evidence type="ECO:0000256" key="3">
    <source>
        <dbReference type="ARBA" id="ARBA00022771"/>
    </source>
</evidence>
<feature type="coiled-coil region" evidence="7">
    <location>
        <begin position="350"/>
        <end position="411"/>
    </location>
</feature>
<dbReference type="InterPro" id="IPR049899">
    <property type="entry name" value="Znf_C2HC_C3H"/>
</dbReference>
<dbReference type="InterPro" id="IPR026104">
    <property type="entry name" value="ZNF_C2HC_dom_1C"/>
</dbReference>
<organism evidence="10 11">
    <name type="scientific">Hucho hucho</name>
    <name type="common">huchen</name>
    <dbReference type="NCBI Taxonomy" id="62062"/>
    <lineage>
        <taxon>Eukaryota</taxon>
        <taxon>Metazoa</taxon>
        <taxon>Chordata</taxon>
        <taxon>Craniata</taxon>
        <taxon>Vertebrata</taxon>
        <taxon>Euteleostomi</taxon>
        <taxon>Actinopterygii</taxon>
        <taxon>Neopterygii</taxon>
        <taxon>Teleostei</taxon>
        <taxon>Protacanthopterygii</taxon>
        <taxon>Salmoniformes</taxon>
        <taxon>Salmonidae</taxon>
        <taxon>Salmoninae</taxon>
        <taxon>Hucho</taxon>
    </lineage>
</organism>
<dbReference type="PROSITE" id="PS52027">
    <property type="entry name" value="ZF_C2HC_C3H"/>
    <property type="match status" value="2"/>
</dbReference>
<feature type="domain" description="C2HC/C3H-type" evidence="9">
    <location>
        <begin position="597"/>
        <end position="626"/>
    </location>
</feature>
<reference evidence="10" key="2">
    <citation type="submission" date="2025-08" db="UniProtKB">
        <authorList>
            <consortium name="Ensembl"/>
        </authorList>
    </citation>
    <scope>IDENTIFICATION</scope>
</reference>
<evidence type="ECO:0000313" key="11">
    <source>
        <dbReference type="Proteomes" id="UP000314982"/>
    </source>
</evidence>
<keyword evidence="11" id="KW-1185">Reference proteome</keyword>
<feature type="region of interest" description="Disordered" evidence="8">
    <location>
        <begin position="610"/>
        <end position="634"/>
    </location>
</feature>
<dbReference type="GO" id="GO:0008270">
    <property type="term" value="F:zinc ion binding"/>
    <property type="evidence" value="ECO:0007669"/>
    <property type="project" value="UniProtKB-KW"/>
</dbReference>
<feature type="domain" description="C2HC/C3H-type" evidence="9">
    <location>
        <begin position="498"/>
        <end position="527"/>
    </location>
</feature>
<dbReference type="AlphaFoldDB" id="A0A4W5MWS5"/>
<evidence type="ECO:0000256" key="1">
    <source>
        <dbReference type="ARBA" id="ARBA00010843"/>
    </source>
</evidence>
<dbReference type="PANTHER" id="PTHR14649">
    <property type="entry name" value="ZINC FINGER C2HC DOMAIN-CONTAINING PROTEIN 1C"/>
    <property type="match status" value="1"/>
</dbReference>
<comment type="similarity">
    <text evidence="1">Belongs to the ZC2HC1 family.</text>
</comment>
<keyword evidence="2" id="KW-0479">Metal-binding</keyword>
<evidence type="ECO:0000313" key="10">
    <source>
        <dbReference type="Ensembl" id="ENSHHUP00000042323.1"/>
    </source>
</evidence>
<sequence>MHRLQMAPHPHPDPFLFLDKEVILEKLPPVKDRSRTLHHPLKHQTSLREQPFEDHRPRERTAMNEWQQQNSQETFHQSKYYSQSRTHNSARTKYVYPEEPGDIVSGRKADGVDKAFSLKPVYHKRTLIIDRLSNDEVACKPNEFQRLPPYFPSPPHDHSEYDRRSGIISHRRPAEDPSPSLEENTNSRRFAGYKQSKGEQQRLDYERRMARKIEMDKLILQEKLLKTQEKVREMHQRERTVSGDNTKRAERHIRRPVEREKEWIESKVSSAEQRREKERVHEMERRERLIMRDKRREDIEWQREKKEELNRERREKKRALAEEWERLERMERQIVNKPEWSRNWRAEKDLEQQREKNGEWSRRARERENEKDRNWEREKRFERNRWEREKLKEGERNREKVENKIDWERENKWERSSRERYVSADDKRKERDIFHKGLDQEGQLKTAHRSVPGSRSSINCRKIYREASHTSPSVHRQSSRLLQVELSPVESADNASLQLIPCRICHRKFAAERLEKHLQVCERMQRSSRKVFDSSKYRAKGTDLEEFMKTNSRSKSPELKKSNWRQKHEAFIRNLRQAHVPATGALQPQPPIQDNDDYVTCPHCARRFAPGPAERHIPKCQNIKSRPPPPRHHR</sequence>
<evidence type="ECO:0000259" key="9">
    <source>
        <dbReference type="PROSITE" id="PS52027"/>
    </source>
</evidence>
<reference evidence="10" key="3">
    <citation type="submission" date="2025-09" db="UniProtKB">
        <authorList>
            <consortium name="Ensembl"/>
        </authorList>
    </citation>
    <scope>IDENTIFICATION</scope>
</reference>
<dbReference type="GeneTree" id="ENSGT00990000209870"/>
<evidence type="ECO:0000256" key="5">
    <source>
        <dbReference type="ARBA" id="ARBA00023054"/>
    </source>
</evidence>
<dbReference type="STRING" id="62062.ENSHHUP00000042323"/>
<feature type="region of interest" description="Disordered" evidence="8">
    <location>
        <begin position="169"/>
        <end position="203"/>
    </location>
</feature>
<keyword evidence="4" id="KW-0862">Zinc</keyword>
<dbReference type="Proteomes" id="UP000314982">
    <property type="component" value="Unassembled WGS sequence"/>
</dbReference>
<dbReference type="Pfam" id="PF13913">
    <property type="entry name" value="zf-C2HC_2"/>
    <property type="match status" value="2"/>
</dbReference>